<evidence type="ECO:0008006" key="3">
    <source>
        <dbReference type="Google" id="ProtNLM"/>
    </source>
</evidence>
<comment type="caution">
    <text evidence="1">The sequence shown here is derived from an EMBL/GenBank/DDBJ whole genome shotgun (WGS) entry which is preliminary data.</text>
</comment>
<evidence type="ECO:0000313" key="2">
    <source>
        <dbReference type="Proteomes" id="UP000241085"/>
    </source>
</evidence>
<dbReference type="EMBL" id="PZPL01000001">
    <property type="protein sequence ID" value="PTL71457.1"/>
    <property type="molecule type" value="Genomic_DNA"/>
</dbReference>
<protein>
    <recommendedName>
        <fullName evidence="3">DUF1059 domain-containing protein</fullName>
    </recommendedName>
</protein>
<dbReference type="AlphaFoldDB" id="A0A2T4UPL5"/>
<accession>A0A2T4UPL5</accession>
<dbReference type="Proteomes" id="UP000241085">
    <property type="component" value="Unassembled WGS sequence"/>
</dbReference>
<reference evidence="1 2" key="1">
    <citation type="submission" date="2018-03" db="EMBL/GenBank/DDBJ databases">
        <title>Bacteriophage NCPPB3778 and a type I-E CRISPR drive the evolution of the US Biological Select Agent, Rathayibacter toxicus.</title>
        <authorList>
            <person name="Davis E.W.II."/>
            <person name="Tabima J.F."/>
            <person name="Weisberg A.J."/>
            <person name="Dantas Lopes L."/>
            <person name="Wiseman M.S."/>
            <person name="Wiseman M.S."/>
            <person name="Pupko T."/>
            <person name="Belcher M.S."/>
            <person name="Sechler A.J."/>
            <person name="Tancos M.A."/>
            <person name="Schroeder B.K."/>
            <person name="Murray T.D."/>
            <person name="Luster D.G."/>
            <person name="Schneider W.L."/>
            <person name="Rogers E."/>
            <person name="Andreote F.D."/>
            <person name="Grunwald N.J."/>
            <person name="Putnam M.L."/>
            <person name="Chang J.H."/>
        </authorList>
    </citation>
    <scope>NUCLEOTIDE SEQUENCE [LARGE SCALE GENOMIC DNA]</scope>
    <source>
        <strain evidence="1 2">DSM 15933</strain>
    </source>
</reference>
<dbReference type="InterPro" id="IPR009409">
    <property type="entry name" value="DUF1059"/>
</dbReference>
<dbReference type="Pfam" id="PF06348">
    <property type="entry name" value="DUF1059"/>
    <property type="match status" value="1"/>
</dbReference>
<gene>
    <name evidence="1" type="ORF">C1I63_00345</name>
</gene>
<proteinExistence type="predicted"/>
<keyword evidence="2" id="KW-1185">Reference proteome</keyword>
<name>A0A2T4UPL5_9MICO</name>
<evidence type="ECO:0000313" key="1">
    <source>
        <dbReference type="EMBL" id="PTL71457.1"/>
    </source>
</evidence>
<organism evidence="1 2">
    <name type="scientific">Rathayibacter caricis DSM 15933</name>
    <dbReference type="NCBI Taxonomy" id="1328867"/>
    <lineage>
        <taxon>Bacteria</taxon>
        <taxon>Bacillati</taxon>
        <taxon>Actinomycetota</taxon>
        <taxon>Actinomycetes</taxon>
        <taxon>Micrococcales</taxon>
        <taxon>Microbacteriaceae</taxon>
        <taxon>Rathayibacter</taxon>
    </lineage>
</organism>
<sequence>MKTMTCRDLGGPCALEHRGATADEIINAQDRHLKDAVKAGDESHREAREAMKGRWMRPKKALDWYNGVKRAYAELPES</sequence>